<comment type="caution">
    <text evidence="2">The sequence shown here is derived from an EMBL/GenBank/DDBJ whole genome shotgun (WGS) entry which is preliminary data.</text>
</comment>
<evidence type="ECO:0000313" key="2">
    <source>
        <dbReference type="EMBL" id="PWK78209.1"/>
    </source>
</evidence>
<protein>
    <submittedName>
        <fullName evidence="2">Carboxypeptidase-like protein</fullName>
    </submittedName>
</protein>
<sequence>MDFKRIYKSLFFLILFFSASALYAQQTVITGTVTDAGNKQTLPSVSISFTGTTIGTTADVNGKYRLVTSNQDLKQIKVSFLGYKDAFLTVVPGKEQVINVRLSTASQQLNEVVVKSAKRTTRYRNKDNPAVELIRKVIENKEKNRPEAYNYVEYKEYDKMMFALSNVSAQFSDRKFFRKYKFILDNRDSSLVPGKSLLPIYLDEKVQQVYYRKKPEKTRENVLGQKSVNYGPGIDNEGLTQYFKHLYNKVDIYTNNVFLITSQFLSPISDNSPNYYKFFIADTIVDEHNQKLIKLDFTPRNTTDVLFEGSIYITQDGNFAVQKCDLTINKHININFIRSMTVNLEFQQNPDGRYHLSKSTTIADFGASKKDAKSGLFGIRAITFSNYVVNKARPDTTYEGSEYAELSDEVKHRPESFWQENRPDTLTAAEGKVYKNIDSLRNMPSFKRTVDIATLLLAGYKGFGKFELGPANTFYSFNPVEGFRLRVGGRTTPELSKRYYFETYAAYGFKDERWKYFLSATYSLNDKSIYRFPQNYIRASFQRDTKIPGASLQFVQEDNFLLSFKRGVNDKFLYNDFYRFDYVHELESHFSYEMGFKRWTQEPAGSLYFNNVIDGFAHSVHQLTTTELTGSVRWAPHEQFYQGKIYRIPIPNKYPAFELDYTAGIKGLFNGEYNYQKLDFRADKRFYFSQLGYADINVSAGKIFGTVPYPLLTIHRANQTYAYDIDSYNLMNFLEFVSDKYASFRIDQHFSGFFFNKIPLLKKLKWRETASVKVLYGGLSDQNNPSIHPALYQLPVGTDGVPITYTLGKTPYVEGSVGIENIFKFIRIDFVRRFNYLDQPNVAQWGLRTRVKFDF</sequence>
<dbReference type="Pfam" id="PF18939">
    <property type="entry name" value="DUF5686"/>
    <property type="match status" value="1"/>
</dbReference>
<reference evidence="2 3" key="1">
    <citation type="submission" date="2018-05" db="EMBL/GenBank/DDBJ databases">
        <title>Genomic Encyclopedia of Archaeal and Bacterial Type Strains, Phase II (KMG-II): from individual species to whole genera.</title>
        <authorList>
            <person name="Goeker M."/>
        </authorList>
    </citation>
    <scope>NUCLEOTIDE SEQUENCE [LARGE SCALE GENOMIC DNA]</scope>
    <source>
        <strain evidence="2 3">DSM 19975</strain>
    </source>
</reference>
<dbReference type="GO" id="GO:0004180">
    <property type="term" value="F:carboxypeptidase activity"/>
    <property type="evidence" value="ECO:0007669"/>
    <property type="project" value="UniProtKB-KW"/>
</dbReference>
<proteinExistence type="predicted"/>
<dbReference type="Proteomes" id="UP000245678">
    <property type="component" value="Unassembled WGS sequence"/>
</dbReference>
<keyword evidence="2" id="KW-0645">Protease</keyword>
<accession>A0A316HAH1</accession>
<dbReference type="RefSeq" id="WP_109607784.1">
    <property type="nucleotide sequence ID" value="NZ_QGHA01000003.1"/>
</dbReference>
<dbReference type="InterPro" id="IPR008969">
    <property type="entry name" value="CarboxyPept-like_regulatory"/>
</dbReference>
<dbReference type="SUPFAM" id="SSF49464">
    <property type="entry name" value="Carboxypeptidase regulatory domain-like"/>
    <property type="match status" value="1"/>
</dbReference>
<evidence type="ECO:0000313" key="3">
    <source>
        <dbReference type="Proteomes" id="UP000245678"/>
    </source>
</evidence>
<feature type="chain" id="PRO_5016392981" evidence="1">
    <location>
        <begin position="25"/>
        <end position="855"/>
    </location>
</feature>
<keyword evidence="1" id="KW-0732">Signal</keyword>
<gene>
    <name evidence="2" type="ORF">LX99_02049</name>
</gene>
<dbReference type="InterPro" id="IPR043741">
    <property type="entry name" value="DUF5686"/>
</dbReference>
<dbReference type="Gene3D" id="2.60.40.1120">
    <property type="entry name" value="Carboxypeptidase-like, regulatory domain"/>
    <property type="match status" value="1"/>
</dbReference>
<keyword evidence="2" id="KW-0121">Carboxypeptidase</keyword>
<dbReference type="AlphaFoldDB" id="A0A316HAH1"/>
<dbReference type="EMBL" id="QGHA01000003">
    <property type="protein sequence ID" value="PWK78209.1"/>
    <property type="molecule type" value="Genomic_DNA"/>
</dbReference>
<evidence type="ECO:0000256" key="1">
    <source>
        <dbReference type="SAM" id="SignalP"/>
    </source>
</evidence>
<name>A0A316HAH1_9SPHI</name>
<keyword evidence="3" id="KW-1185">Reference proteome</keyword>
<organism evidence="2 3">
    <name type="scientific">Mucilaginibacter oryzae</name>
    <dbReference type="NCBI Taxonomy" id="468058"/>
    <lineage>
        <taxon>Bacteria</taxon>
        <taxon>Pseudomonadati</taxon>
        <taxon>Bacteroidota</taxon>
        <taxon>Sphingobacteriia</taxon>
        <taxon>Sphingobacteriales</taxon>
        <taxon>Sphingobacteriaceae</taxon>
        <taxon>Mucilaginibacter</taxon>
    </lineage>
</organism>
<dbReference type="Pfam" id="PF13715">
    <property type="entry name" value="CarbopepD_reg_2"/>
    <property type="match status" value="1"/>
</dbReference>
<feature type="signal peptide" evidence="1">
    <location>
        <begin position="1"/>
        <end position="24"/>
    </location>
</feature>
<keyword evidence="2" id="KW-0378">Hydrolase</keyword>